<dbReference type="AlphaFoldDB" id="A0A4Y2M790"/>
<dbReference type="OrthoDB" id="10048650at2759"/>
<protein>
    <recommendedName>
        <fullName evidence="1">DUF7041 domain-containing protein</fullName>
    </recommendedName>
</protein>
<evidence type="ECO:0000259" key="1">
    <source>
        <dbReference type="Pfam" id="PF23055"/>
    </source>
</evidence>
<keyword evidence="3" id="KW-1185">Reference proteome</keyword>
<comment type="caution">
    <text evidence="2">The sequence shown here is derived from an EMBL/GenBank/DDBJ whole genome shotgun (WGS) entry which is preliminary data.</text>
</comment>
<accession>A0A4Y2M790</accession>
<dbReference type="InterPro" id="IPR055469">
    <property type="entry name" value="DUF7041"/>
</dbReference>
<dbReference type="EMBL" id="BGPR01121981">
    <property type="protein sequence ID" value="GBN22958.1"/>
    <property type="molecule type" value="Genomic_DNA"/>
</dbReference>
<proteinExistence type="predicted"/>
<dbReference type="PANTHER" id="PTHR33327">
    <property type="entry name" value="ENDONUCLEASE"/>
    <property type="match status" value="1"/>
</dbReference>
<dbReference type="PANTHER" id="PTHR33327:SF3">
    <property type="entry name" value="RNA-DIRECTED DNA POLYMERASE"/>
    <property type="match status" value="1"/>
</dbReference>
<gene>
    <name evidence="2" type="ORF">AVEN_248338_1</name>
</gene>
<organism evidence="2 3">
    <name type="scientific">Araneus ventricosus</name>
    <name type="common">Orbweaver spider</name>
    <name type="synonym">Epeira ventricosa</name>
    <dbReference type="NCBI Taxonomy" id="182803"/>
    <lineage>
        <taxon>Eukaryota</taxon>
        <taxon>Metazoa</taxon>
        <taxon>Ecdysozoa</taxon>
        <taxon>Arthropoda</taxon>
        <taxon>Chelicerata</taxon>
        <taxon>Arachnida</taxon>
        <taxon>Araneae</taxon>
        <taxon>Araneomorphae</taxon>
        <taxon>Entelegynae</taxon>
        <taxon>Araneoidea</taxon>
        <taxon>Araneidae</taxon>
        <taxon>Araneus</taxon>
    </lineage>
</organism>
<feature type="domain" description="DUF7041" evidence="1">
    <location>
        <begin position="17"/>
        <end position="98"/>
    </location>
</feature>
<evidence type="ECO:0000313" key="2">
    <source>
        <dbReference type="EMBL" id="GBN22958.1"/>
    </source>
</evidence>
<dbReference type="Pfam" id="PF23055">
    <property type="entry name" value="DUF7041"/>
    <property type="match status" value="1"/>
</dbReference>
<name>A0A4Y2M790_ARAVE</name>
<dbReference type="Proteomes" id="UP000499080">
    <property type="component" value="Unassembled WGS sequence"/>
</dbReference>
<sequence>MPNDQSGKIARVAVKAPPFWHANPALWFRQMESQFTLAGVTSEITKFHYIVAALQPEELEIVGDIMLNPPADESYDALRTRLCSQYADSEEQRFRDLISGMQLGDRKPSRPLLEMRSKAEKKISEELLKSLFLQRLPTHLQQILAISNDKLDRLAEMTDGIMPAATDTVPIRTVTLEEANLQTILMEISSRLSRSRSRESGRRFRPRSASREVGNPAHCWHHQRFKQRAQQCRRPCSIPVGKLGRLSLCPSGDGSTEIHRLYLSDRSTASKFLINTGADISVIPPSTSKQHCQKSKLQLFVANGTEISTLDQLLLKLDLGLRRTFHWPFVIAAVS</sequence>
<reference evidence="2 3" key="1">
    <citation type="journal article" date="2019" name="Sci. Rep.">
        <title>Orb-weaving spider Araneus ventricosus genome elucidates the spidroin gene catalogue.</title>
        <authorList>
            <person name="Kono N."/>
            <person name="Nakamura H."/>
            <person name="Ohtoshi R."/>
            <person name="Moran D.A.P."/>
            <person name="Shinohara A."/>
            <person name="Yoshida Y."/>
            <person name="Fujiwara M."/>
            <person name="Mori M."/>
            <person name="Tomita M."/>
            <person name="Arakawa K."/>
        </authorList>
    </citation>
    <scope>NUCLEOTIDE SEQUENCE [LARGE SCALE GENOMIC DNA]</scope>
</reference>
<evidence type="ECO:0000313" key="3">
    <source>
        <dbReference type="Proteomes" id="UP000499080"/>
    </source>
</evidence>